<comment type="caution">
    <text evidence="2">The sequence shown here is derived from an EMBL/GenBank/DDBJ whole genome shotgun (WGS) entry which is preliminary data.</text>
</comment>
<gene>
    <name evidence="2" type="ORF">NP493_412g01003</name>
</gene>
<organism evidence="2 3">
    <name type="scientific">Ridgeia piscesae</name>
    <name type="common">Tubeworm</name>
    <dbReference type="NCBI Taxonomy" id="27915"/>
    <lineage>
        <taxon>Eukaryota</taxon>
        <taxon>Metazoa</taxon>
        <taxon>Spiralia</taxon>
        <taxon>Lophotrochozoa</taxon>
        <taxon>Annelida</taxon>
        <taxon>Polychaeta</taxon>
        <taxon>Sedentaria</taxon>
        <taxon>Canalipalpata</taxon>
        <taxon>Sabellida</taxon>
        <taxon>Siboglinidae</taxon>
        <taxon>Ridgeia</taxon>
    </lineage>
</organism>
<accession>A0AAD9L285</accession>
<dbReference type="PANTHER" id="PTHR10166:SF66">
    <property type="entry name" value="VWFA AND CACHE DOMAIN-CONTAINING PROTEIN CG16868"/>
    <property type="match status" value="1"/>
</dbReference>
<dbReference type="InterPro" id="IPR002035">
    <property type="entry name" value="VWF_A"/>
</dbReference>
<dbReference type="InterPro" id="IPR036465">
    <property type="entry name" value="vWFA_dom_sf"/>
</dbReference>
<keyword evidence="3" id="KW-1185">Reference proteome</keyword>
<feature type="domain" description="VWFA" evidence="1">
    <location>
        <begin position="22"/>
        <end position="142"/>
    </location>
</feature>
<dbReference type="InterPro" id="IPR051173">
    <property type="entry name" value="Ca_channel_alpha-2/delta"/>
</dbReference>
<evidence type="ECO:0000313" key="3">
    <source>
        <dbReference type="Proteomes" id="UP001209878"/>
    </source>
</evidence>
<dbReference type="SUPFAM" id="SSF53300">
    <property type="entry name" value="vWA-like"/>
    <property type="match status" value="1"/>
</dbReference>
<dbReference type="Proteomes" id="UP001209878">
    <property type="component" value="Unassembled WGS sequence"/>
</dbReference>
<dbReference type="Gene3D" id="3.30.450.20">
    <property type="entry name" value="PAS domain"/>
    <property type="match status" value="1"/>
</dbReference>
<reference evidence="2" key="1">
    <citation type="journal article" date="2023" name="Mol. Biol. Evol.">
        <title>Third-Generation Sequencing Reveals the Adaptive Role of the Epigenome in Three Deep-Sea Polychaetes.</title>
        <authorList>
            <person name="Perez M."/>
            <person name="Aroh O."/>
            <person name="Sun Y."/>
            <person name="Lan Y."/>
            <person name="Juniper S.K."/>
            <person name="Young C.R."/>
            <person name="Angers B."/>
            <person name="Qian P.Y."/>
        </authorList>
    </citation>
    <scope>NUCLEOTIDE SEQUENCE</scope>
    <source>
        <strain evidence="2">R07B-5</strain>
    </source>
</reference>
<dbReference type="GO" id="GO:0005245">
    <property type="term" value="F:voltage-gated calcium channel activity"/>
    <property type="evidence" value="ECO:0007669"/>
    <property type="project" value="TreeGrafter"/>
</dbReference>
<dbReference type="CDD" id="cd00198">
    <property type="entry name" value="vWFA"/>
    <property type="match status" value="1"/>
</dbReference>
<protein>
    <recommendedName>
        <fullName evidence="1">VWFA domain-containing protein</fullName>
    </recommendedName>
</protein>
<dbReference type="Pfam" id="PF00092">
    <property type="entry name" value="VWA"/>
    <property type="match status" value="1"/>
</dbReference>
<name>A0AAD9L285_RIDPI</name>
<dbReference type="PROSITE" id="PS50234">
    <property type="entry name" value="VWFA"/>
    <property type="match status" value="1"/>
</dbReference>
<proteinExistence type="predicted"/>
<evidence type="ECO:0000259" key="1">
    <source>
        <dbReference type="PROSITE" id="PS50234"/>
    </source>
</evidence>
<sequence length="258" mass="28799">MATPTNKRYLLKGFLLYLKADGATNYGPALKKAFEYFTNTADHGTAMEQEREKLILFLTDGAPTDPKATIMQTLREENAKLRNKVTIFTFGFGGGSSWQTLKDMAAQTTADKRAGEVKSGHFIRVSEPSYLRSKMGLYYTYMSRTGSKPNVVFSVPYKGFFGVGVLVSGCLPVYHKAQLKGVVCIDRSASDLLSDVTYFNKGELNYAFVLDGEARVLTHPLLPRPQTIRDEPLFIRLTSLERSPQALGIMNSMTRYVM</sequence>
<dbReference type="AlphaFoldDB" id="A0AAD9L285"/>
<dbReference type="EMBL" id="JAODUO010000413">
    <property type="protein sequence ID" value="KAK2181048.1"/>
    <property type="molecule type" value="Genomic_DNA"/>
</dbReference>
<dbReference type="PANTHER" id="PTHR10166">
    <property type="entry name" value="VOLTAGE-DEPENDENT CALCIUM CHANNEL SUBUNIT ALPHA-2/DELTA-RELATED"/>
    <property type="match status" value="1"/>
</dbReference>
<dbReference type="GO" id="GO:0005891">
    <property type="term" value="C:voltage-gated calcium channel complex"/>
    <property type="evidence" value="ECO:0007669"/>
    <property type="project" value="TreeGrafter"/>
</dbReference>
<dbReference type="Gene3D" id="3.40.50.410">
    <property type="entry name" value="von Willebrand factor, type A domain"/>
    <property type="match status" value="1"/>
</dbReference>
<evidence type="ECO:0000313" key="2">
    <source>
        <dbReference type="EMBL" id="KAK2181048.1"/>
    </source>
</evidence>